<gene>
    <name evidence="2" type="ORF">LYSCAS_10410</name>
</gene>
<dbReference type="RefSeq" id="WP_213436411.1">
    <property type="nucleotide sequence ID" value="NZ_AP024545.1"/>
</dbReference>
<dbReference type="EMBL" id="AP024545">
    <property type="protein sequence ID" value="BCT92017.1"/>
    <property type="molecule type" value="Genomic_DNA"/>
</dbReference>
<evidence type="ECO:0008006" key="4">
    <source>
        <dbReference type="Google" id="ProtNLM"/>
    </source>
</evidence>
<keyword evidence="1" id="KW-0812">Transmembrane</keyword>
<dbReference type="Proteomes" id="UP000681317">
    <property type="component" value="Chromosome"/>
</dbReference>
<name>A0ABM7Q457_9GAMM</name>
<keyword evidence="3" id="KW-1185">Reference proteome</keyword>
<evidence type="ECO:0000313" key="2">
    <source>
        <dbReference type="EMBL" id="BCT92017.1"/>
    </source>
</evidence>
<keyword evidence="1" id="KW-0472">Membrane</keyword>
<evidence type="ECO:0000256" key="1">
    <source>
        <dbReference type="SAM" id="Phobius"/>
    </source>
</evidence>
<dbReference type="InterPro" id="IPR021455">
    <property type="entry name" value="DUF3106"/>
</dbReference>
<keyword evidence="1" id="KW-1133">Transmembrane helix</keyword>
<accession>A0ABM7Q457</accession>
<dbReference type="Pfam" id="PF11304">
    <property type="entry name" value="DUF3106"/>
    <property type="match status" value="1"/>
</dbReference>
<organism evidence="2 3">
    <name type="scientific">Noviluteimonas caseinilytica</name>
    <dbReference type="NCBI Taxonomy" id="2675101"/>
    <lineage>
        <taxon>Bacteria</taxon>
        <taxon>Pseudomonadati</taxon>
        <taxon>Pseudomonadota</taxon>
        <taxon>Gammaproteobacteria</taxon>
        <taxon>Lysobacterales</taxon>
        <taxon>Lysobacteraceae</taxon>
        <taxon>Noviluteimonas</taxon>
    </lineage>
</organism>
<feature type="transmembrane region" description="Helical" evidence="1">
    <location>
        <begin position="215"/>
        <end position="238"/>
    </location>
</feature>
<reference evidence="2 3" key="1">
    <citation type="submission" date="2021-03" db="EMBL/GenBank/DDBJ databases">
        <title>Complete Genome Sequences of Two Lysobacter Strains Isolated from Sea Water (Lysobacter caseinilyticus) and Soil (Lysobacter helvus) in South Korea.</title>
        <authorList>
            <person name="Watanabe Y."/>
            <person name="Arakawa K."/>
        </authorList>
    </citation>
    <scope>NUCLEOTIDE SEQUENCE [LARGE SCALE GENOMIC DNA]</scope>
    <source>
        <strain evidence="2 3">KVB24</strain>
    </source>
</reference>
<proteinExistence type="predicted"/>
<evidence type="ECO:0000313" key="3">
    <source>
        <dbReference type="Proteomes" id="UP000681317"/>
    </source>
</evidence>
<sequence>MTSDSSLQGGATAAFVRGIERRATLFAELQCGDPTLAESTVAATSHVFTQVAPAQAMADWPARYWGLLLAAPAMRRSSPSGTWPAPWESLATLGNGPRAALLLRLVAVLDMAPAAAALGVSEDTYRAALQRAIPYRDDDTPDRDAWQRWVGEVRARLSGERPVREAAQEAAPVVVAAPLASTQPAAMPLRTPVAIAATPAPTFATEPPRRGRKRIVIASLLAVALASVVGVGIGVFTLRPQWIDQVRGRDSERARVRDLPPADDPVARYDADFAAWTDRDFQLLADPEGLRQAESFPLFAWHAAQLAVAPASDASVAPAATAIVPAAVLAEPTNPLPPSMQRADPLQVAAGTPLPPTAETAIARLPAALQPDLRRQAQAWFAWTAAHRAAFVQRAAQWHQRDPSERARLREDYAAWQRLDAVAVDAIVAAAAHFHALSPMDQSRLQAQFELQDAIAQRGWLLGPAIGADYPRLQPLLAQLPEAQHAPMLRALRRMTAGERADLAVLAQRVPPQGREDLVRTLLSTSDDNRAAWLHARLDQ</sequence>
<protein>
    <recommendedName>
        <fullName evidence="4">DUF3106 domain-containing protein</fullName>
    </recommendedName>
</protein>